<dbReference type="STRING" id="4529.A0A0E0P6U8"/>
<sequence>MRFTARRNMRGHVDHLHNSNNFDAISVSGSDGSSGRFTLKNNASMQDNSLSTCFSTQTSSTASARVRVARRSPHFLVVVLRGGGRWWGLADGVGDGPWIARDEIGIGKGDEVVGVGGVVGGVGEEEEQLEEARMPAAAAAPATSSPPPAGLPKEKSV</sequence>
<dbReference type="Proteomes" id="UP000008022">
    <property type="component" value="Unassembled WGS sequence"/>
</dbReference>
<evidence type="ECO:0000256" key="1">
    <source>
        <dbReference type="SAM" id="MobiDB-lite"/>
    </source>
</evidence>
<evidence type="ECO:0000313" key="3">
    <source>
        <dbReference type="Proteomes" id="UP000008022"/>
    </source>
</evidence>
<dbReference type="EnsemblPlants" id="ORUFI04G07360.1">
    <property type="protein sequence ID" value="ORUFI04G07360.1"/>
    <property type="gene ID" value="ORUFI04G07360"/>
</dbReference>
<protein>
    <submittedName>
        <fullName evidence="2">Uncharacterized protein</fullName>
    </submittedName>
</protein>
<feature type="region of interest" description="Disordered" evidence="1">
    <location>
        <begin position="123"/>
        <end position="157"/>
    </location>
</feature>
<dbReference type="AlphaFoldDB" id="A0A0E0P6U8"/>
<dbReference type="HOGENOM" id="CLU_1680779_0_0_1"/>
<dbReference type="Gramene" id="ORUFI04G07360.1">
    <property type="protein sequence ID" value="ORUFI04G07360.1"/>
    <property type="gene ID" value="ORUFI04G07360"/>
</dbReference>
<proteinExistence type="predicted"/>
<evidence type="ECO:0000313" key="2">
    <source>
        <dbReference type="EnsemblPlants" id="ORUFI04G07360.1"/>
    </source>
</evidence>
<name>A0A0E0P6U8_ORYRU</name>
<reference evidence="3" key="1">
    <citation type="submission" date="2013-06" db="EMBL/GenBank/DDBJ databases">
        <authorList>
            <person name="Zhao Q."/>
        </authorList>
    </citation>
    <scope>NUCLEOTIDE SEQUENCE</scope>
    <source>
        <strain evidence="3">cv. W1943</strain>
    </source>
</reference>
<organism evidence="2 3">
    <name type="scientific">Oryza rufipogon</name>
    <name type="common">Brownbeard rice</name>
    <name type="synonym">Asian wild rice</name>
    <dbReference type="NCBI Taxonomy" id="4529"/>
    <lineage>
        <taxon>Eukaryota</taxon>
        <taxon>Viridiplantae</taxon>
        <taxon>Streptophyta</taxon>
        <taxon>Embryophyta</taxon>
        <taxon>Tracheophyta</taxon>
        <taxon>Spermatophyta</taxon>
        <taxon>Magnoliopsida</taxon>
        <taxon>Liliopsida</taxon>
        <taxon>Poales</taxon>
        <taxon>Poaceae</taxon>
        <taxon>BOP clade</taxon>
        <taxon>Oryzoideae</taxon>
        <taxon>Oryzeae</taxon>
        <taxon>Oryzinae</taxon>
        <taxon>Oryza</taxon>
    </lineage>
</organism>
<keyword evidence="3" id="KW-1185">Reference proteome</keyword>
<accession>A0A0E0P6U8</accession>
<reference evidence="2" key="2">
    <citation type="submission" date="2015-06" db="UniProtKB">
        <authorList>
            <consortium name="EnsemblPlants"/>
        </authorList>
    </citation>
    <scope>IDENTIFICATION</scope>
</reference>